<dbReference type="PANTHER" id="PTHR25462">
    <property type="entry name" value="BONUS, ISOFORM C-RELATED"/>
    <property type="match status" value="1"/>
</dbReference>
<dbReference type="InterPro" id="IPR047153">
    <property type="entry name" value="TRIM45/56/19-like"/>
</dbReference>
<gene>
    <name evidence="7" type="ORF">ACJMK2_018910</name>
</gene>
<keyword evidence="5" id="KW-0175">Coiled coil</keyword>
<keyword evidence="3" id="KW-0862">Zinc</keyword>
<feature type="domain" description="RING-type" evidence="6">
    <location>
        <begin position="2"/>
        <end position="44"/>
    </location>
</feature>
<reference evidence="7 8" key="1">
    <citation type="submission" date="2024-11" db="EMBL/GenBank/DDBJ databases">
        <title>Chromosome-level genome assembly of the freshwater bivalve Anodonta woodiana.</title>
        <authorList>
            <person name="Chen X."/>
        </authorList>
    </citation>
    <scope>NUCLEOTIDE SEQUENCE [LARGE SCALE GENOMIC DNA]</scope>
    <source>
        <strain evidence="7">MN2024</strain>
        <tissue evidence="7">Gills</tissue>
    </source>
</reference>
<dbReference type="InterPro" id="IPR013083">
    <property type="entry name" value="Znf_RING/FYVE/PHD"/>
</dbReference>
<feature type="coiled-coil region" evidence="5">
    <location>
        <begin position="205"/>
        <end position="232"/>
    </location>
</feature>
<accession>A0ABD3UGU9</accession>
<keyword evidence="1" id="KW-0479">Metal-binding</keyword>
<dbReference type="EMBL" id="JBJQND010000016">
    <property type="protein sequence ID" value="KAL3848026.1"/>
    <property type="molecule type" value="Genomic_DNA"/>
</dbReference>
<evidence type="ECO:0000256" key="3">
    <source>
        <dbReference type="ARBA" id="ARBA00022833"/>
    </source>
</evidence>
<dbReference type="SUPFAM" id="SSF57845">
    <property type="entry name" value="B-box zinc-binding domain"/>
    <property type="match status" value="1"/>
</dbReference>
<sequence length="368" mass="43067">MCSICLDTLKDPKTLSCNHALCNGCIERHVLQNGRNGMFACPLCYREVKISRDDVNSENYCQVCSEVHIKMKSSRNHKLRDLAVLDWEELVAPRRRIYCLEHLEEEIKLVCKACKNLPICQFCKILKHDTHPSRILADEAMQIRSILEKNLTLCTEQLEYLELCTRNSEARAEEQDASQQEEIWKIIHQEDDLVCLLQYLNERIKIQAEQLKRDKRQRYTKARKENDAYKADIAMEKIKYPRLQGEAKELINTTTDFEVIKKNMISCNTNHKQVQRIVITPAAIWMQSIETKVLDLVTAVTKEEERKMTIFLRWFLSSTTHCQEVDRLQKIETITKTIAERFGLEGTGDFVLRFAGKKLKNEKRLCIR</sequence>
<dbReference type="InterPro" id="IPR018957">
    <property type="entry name" value="Znf_C3HC4_RING-type"/>
</dbReference>
<organism evidence="7 8">
    <name type="scientific">Sinanodonta woodiana</name>
    <name type="common">Chinese pond mussel</name>
    <name type="synonym">Anodonta woodiana</name>
    <dbReference type="NCBI Taxonomy" id="1069815"/>
    <lineage>
        <taxon>Eukaryota</taxon>
        <taxon>Metazoa</taxon>
        <taxon>Spiralia</taxon>
        <taxon>Lophotrochozoa</taxon>
        <taxon>Mollusca</taxon>
        <taxon>Bivalvia</taxon>
        <taxon>Autobranchia</taxon>
        <taxon>Heteroconchia</taxon>
        <taxon>Palaeoheterodonta</taxon>
        <taxon>Unionida</taxon>
        <taxon>Unionoidea</taxon>
        <taxon>Unionidae</taxon>
        <taxon>Unioninae</taxon>
        <taxon>Sinanodonta</taxon>
    </lineage>
</organism>
<comment type="caution">
    <text evidence="7">The sequence shown here is derived from an EMBL/GenBank/DDBJ whole genome shotgun (WGS) entry which is preliminary data.</text>
</comment>
<evidence type="ECO:0000256" key="2">
    <source>
        <dbReference type="ARBA" id="ARBA00022771"/>
    </source>
</evidence>
<evidence type="ECO:0000313" key="8">
    <source>
        <dbReference type="Proteomes" id="UP001634394"/>
    </source>
</evidence>
<dbReference type="Pfam" id="PF00097">
    <property type="entry name" value="zf-C3HC4"/>
    <property type="match status" value="1"/>
</dbReference>
<dbReference type="Gene3D" id="3.30.40.10">
    <property type="entry name" value="Zinc/RING finger domain, C3HC4 (zinc finger)"/>
    <property type="match status" value="1"/>
</dbReference>
<name>A0ABD3UGU9_SINWO</name>
<evidence type="ECO:0000256" key="1">
    <source>
        <dbReference type="ARBA" id="ARBA00022723"/>
    </source>
</evidence>
<dbReference type="SMART" id="SM00184">
    <property type="entry name" value="RING"/>
    <property type="match status" value="1"/>
</dbReference>
<evidence type="ECO:0000259" key="6">
    <source>
        <dbReference type="PROSITE" id="PS50089"/>
    </source>
</evidence>
<dbReference type="SUPFAM" id="SSF54236">
    <property type="entry name" value="Ubiquitin-like"/>
    <property type="match status" value="1"/>
</dbReference>
<evidence type="ECO:0000256" key="4">
    <source>
        <dbReference type="PROSITE-ProRule" id="PRU00175"/>
    </source>
</evidence>
<keyword evidence="8" id="KW-1185">Reference proteome</keyword>
<dbReference type="InterPro" id="IPR029071">
    <property type="entry name" value="Ubiquitin-like_domsf"/>
</dbReference>
<evidence type="ECO:0000313" key="7">
    <source>
        <dbReference type="EMBL" id="KAL3848026.1"/>
    </source>
</evidence>
<dbReference type="InterPro" id="IPR001841">
    <property type="entry name" value="Znf_RING"/>
</dbReference>
<proteinExistence type="predicted"/>
<evidence type="ECO:0000256" key="5">
    <source>
        <dbReference type="SAM" id="Coils"/>
    </source>
</evidence>
<dbReference type="SUPFAM" id="SSF57850">
    <property type="entry name" value="RING/U-box"/>
    <property type="match status" value="1"/>
</dbReference>
<dbReference type="PANTHER" id="PTHR25462:SF296">
    <property type="entry name" value="MEIOTIC P26, ISOFORM F"/>
    <property type="match status" value="1"/>
</dbReference>
<dbReference type="Proteomes" id="UP001634394">
    <property type="component" value="Unassembled WGS sequence"/>
</dbReference>
<keyword evidence="2 4" id="KW-0863">Zinc-finger</keyword>
<dbReference type="PROSITE" id="PS50089">
    <property type="entry name" value="ZF_RING_2"/>
    <property type="match status" value="1"/>
</dbReference>
<protein>
    <recommendedName>
        <fullName evidence="6">RING-type domain-containing protein</fullName>
    </recommendedName>
</protein>
<dbReference type="PROSITE" id="PS00518">
    <property type="entry name" value="ZF_RING_1"/>
    <property type="match status" value="1"/>
</dbReference>
<dbReference type="InterPro" id="IPR017907">
    <property type="entry name" value="Znf_RING_CS"/>
</dbReference>
<dbReference type="Gene3D" id="3.30.160.60">
    <property type="entry name" value="Classic Zinc Finger"/>
    <property type="match status" value="1"/>
</dbReference>
<dbReference type="AlphaFoldDB" id="A0ABD3UGU9"/>
<dbReference type="GO" id="GO:0008270">
    <property type="term" value="F:zinc ion binding"/>
    <property type="evidence" value="ECO:0007669"/>
    <property type="project" value="UniProtKB-KW"/>
</dbReference>